<dbReference type="InterPro" id="IPR036520">
    <property type="entry name" value="UPF0759_sf"/>
</dbReference>
<dbReference type="SUPFAM" id="SSF117396">
    <property type="entry name" value="TM1631-like"/>
    <property type="match status" value="1"/>
</dbReference>
<feature type="compositionally biased region" description="Basic residues" evidence="1">
    <location>
        <begin position="13"/>
        <end position="23"/>
    </location>
</feature>
<dbReference type="InterPro" id="IPR002763">
    <property type="entry name" value="DUF72"/>
</dbReference>
<dbReference type="Proteomes" id="UP000254794">
    <property type="component" value="Unassembled WGS sequence"/>
</dbReference>
<dbReference type="AlphaFoldDB" id="A0A378JHY3"/>
<organism evidence="2 3">
    <name type="scientific">Legionella busanensis</name>
    <dbReference type="NCBI Taxonomy" id="190655"/>
    <lineage>
        <taxon>Bacteria</taxon>
        <taxon>Pseudomonadati</taxon>
        <taxon>Pseudomonadota</taxon>
        <taxon>Gammaproteobacteria</taxon>
        <taxon>Legionellales</taxon>
        <taxon>Legionellaceae</taxon>
        <taxon>Legionella</taxon>
    </lineage>
</organism>
<gene>
    <name evidence="2" type="ORF">NCTC13316_00015</name>
</gene>
<dbReference type="Pfam" id="PF01904">
    <property type="entry name" value="DUF72"/>
    <property type="match status" value="1"/>
</dbReference>
<dbReference type="Gene3D" id="3.20.20.410">
    <property type="entry name" value="Protein of unknown function UPF0759"/>
    <property type="match status" value="1"/>
</dbReference>
<protein>
    <submittedName>
        <fullName evidence="2">Protein of uncharacterized function DUF72</fullName>
    </submittedName>
</protein>
<dbReference type="PANTHER" id="PTHR30348:SF4">
    <property type="entry name" value="DUF72 DOMAIN-CONTAINING PROTEIN"/>
    <property type="match status" value="1"/>
</dbReference>
<evidence type="ECO:0000256" key="1">
    <source>
        <dbReference type="SAM" id="MobiDB-lite"/>
    </source>
</evidence>
<dbReference type="EMBL" id="UGOD01000001">
    <property type="protein sequence ID" value="STX49953.1"/>
    <property type="molecule type" value="Genomic_DNA"/>
</dbReference>
<sequence length="292" mass="34793">MTKEEKDLERAERRAKRESRRQKQREANINRAQKMHNARMASDLISLTPDLPAINVGCSGWFYWHWRGKFYPEDMPTKSWFNHYSEHFKTVELNAPFYSWPTLANVTTWQRQAGRKKFIYTVKVCELITHIKRFTDTTTLVCDFGYIADLLQARMGCFLYQLPPSFHYTPERLHNIVTQLDIRRRNVIEFRHISWWNEDVYTAFREMGIIFCSCSGPNLPDELISTTDEVYIRFHGKKKWYLYDYSDDELLVWAERISQSGAKRIWAYFNNDGEGYAIHNAQTFIKALKKII</sequence>
<proteinExistence type="predicted"/>
<evidence type="ECO:0000313" key="2">
    <source>
        <dbReference type="EMBL" id="STX49953.1"/>
    </source>
</evidence>
<dbReference type="RefSeq" id="WP_207385770.1">
    <property type="nucleotide sequence ID" value="NZ_CAAAHP010000003.1"/>
</dbReference>
<accession>A0A378JHY3</accession>
<reference evidence="2 3" key="1">
    <citation type="submission" date="2018-06" db="EMBL/GenBank/DDBJ databases">
        <authorList>
            <consortium name="Pathogen Informatics"/>
            <person name="Doyle S."/>
        </authorList>
    </citation>
    <scope>NUCLEOTIDE SEQUENCE [LARGE SCALE GENOMIC DNA]</scope>
    <source>
        <strain evidence="2 3">NCTC13316</strain>
    </source>
</reference>
<feature type="region of interest" description="Disordered" evidence="1">
    <location>
        <begin position="1"/>
        <end position="33"/>
    </location>
</feature>
<evidence type="ECO:0000313" key="3">
    <source>
        <dbReference type="Proteomes" id="UP000254794"/>
    </source>
</evidence>
<feature type="compositionally biased region" description="Basic and acidic residues" evidence="1">
    <location>
        <begin position="1"/>
        <end position="12"/>
    </location>
</feature>
<keyword evidence="3" id="KW-1185">Reference proteome</keyword>
<dbReference type="PANTHER" id="PTHR30348">
    <property type="entry name" value="UNCHARACTERIZED PROTEIN YECE"/>
    <property type="match status" value="1"/>
</dbReference>
<name>A0A378JHY3_9GAMM</name>